<evidence type="ECO:0000256" key="2">
    <source>
        <dbReference type="ARBA" id="ARBA00022771"/>
    </source>
</evidence>
<evidence type="ECO:0000259" key="10">
    <source>
        <dbReference type="PROSITE" id="PS50884"/>
    </source>
</evidence>
<keyword evidence="3" id="KW-0862">Zinc</keyword>
<keyword evidence="4" id="KW-0805">Transcription regulation</keyword>
<evidence type="ECO:0000256" key="7">
    <source>
        <dbReference type="ARBA" id="ARBA00023242"/>
    </source>
</evidence>
<gene>
    <name evidence="11" type="ORF">B296_00040176</name>
</gene>
<name>A0A426XM41_ENSVE</name>
<evidence type="ECO:0000313" key="11">
    <source>
        <dbReference type="EMBL" id="RRT40577.1"/>
    </source>
</evidence>
<evidence type="ECO:0000256" key="4">
    <source>
        <dbReference type="ARBA" id="ARBA00023015"/>
    </source>
</evidence>
<comment type="subcellular location">
    <subcellularLocation>
        <location evidence="8">Nucleus</location>
    </subcellularLocation>
</comment>
<sequence>MSENGDAAIKLFGKTIPLRPSSSGGHDEKVLPLATISFRKLDRVPRLENATRFDYYDELENLSVLLVRRNDCSCSNFLLRSTLQGHQDGEGALKSRNQDHESSESREKNEPATSTSDLHTPPASADPEDVSTKNSIHKDEEEEEEDEESQRSTKSPEKTLPCPRCKSLDTKFCYYNNYSVNQPRYLCRNCQRYWTAGGTMRNVPVGAGRRKNKNSCHIRRIALSESAFLALQSDARYPQSTVLSFDSMASALVLPEKTVSCNRNGIHGEMAPPPSAMNSGDEKSSRPSDTLYAKGSQNYQGPTAPIPCFFGSPWPYTWNPALPSCASSLPIPFYPAAAYWSGPWPSPAASNGRLPRSVSGTPTLGKHLRDDTCILIPKAPRIDDPEEAAKSSLWTMVGISDGELLKAFQPKREIKNQVPTLLHVNPAALSRSMNFQEAS</sequence>
<dbReference type="PANTHER" id="PTHR31089">
    <property type="entry name" value="CYCLIC DOF FACTOR 2"/>
    <property type="match status" value="1"/>
</dbReference>
<dbReference type="Proteomes" id="UP000287651">
    <property type="component" value="Unassembled WGS sequence"/>
</dbReference>
<dbReference type="GO" id="GO:0005634">
    <property type="term" value="C:nucleus"/>
    <property type="evidence" value="ECO:0007669"/>
    <property type="project" value="UniProtKB-SubCell"/>
</dbReference>
<dbReference type="PROSITE" id="PS01361">
    <property type="entry name" value="ZF_DOF_1"/>
    <property type="match status" value="1"/>
</dbReference>
<keyword evidence="1" id="KW-0479">Metal-binding</keyword>
<keyword evidence="5 8" id="KW-0238">DNA-binding</keyword>
<dbReference type="GO" id="GO:0008270">
    <property type="term" value="F:zinc ion binding"/>
    <property type="evidence" value="ECO:0007669"/>
    <property type="project" value="UniProtKB-KW"/>
</dbReference>
<evidence type="ECO:0000313" key="12">
    <source>
        <dbReference type="Proteomes" id="UP000287651"/>
    </source>
</evidence>
<dbReference type="GO" id="GO:0003677">
    <property type="term" value="F:DNA binding"/>
    <property type="evidence" value="ECO:0007669"/>
    <property type="project" value="UniProtKB-UniRule"/>
</dbReference>
<dbReference type="InterPro" id="IPR003851">
    <property type="entry name" value="Znf_Dof"/>
</dbReference>
<proteinExistence type="predicted"/>
<evidence type="ECO:0000256" key="6">
    <source>
        <dbReference type="ARBA" id="ARBA00023163"/>
    </source>
</evidence>
<feature type="region of interest" description="Disordered" evidence="9">
    <location>
        <begin position="264"/>
        <end position="296"/>
    </location>
</feature>
<evidence type="ECO:0000256" key="1">
    <source>
        <dbReference type="ARBA" id="ARBA00022723"/>
    </source>
</evidence>
<organism evidence="11 12">
    <name type="scientific">Ensete ventricosum</name>
    <name type="common">Abyssinian banana</name>
    <name type="synonym">Musa ensete</name>
    <dbReference type="NCBI Taxonomy" id="4639"/>
    <lineage>
        <taxon>Eukaryota</taxon>
        <taxon>Viridiplantae</taxon>
        <taxon>Streptophyta</taxon>
        <taxon>Embryophyta</taxon>
        <taxon>Tracheophyta</taxon>
        <taxon>Spermatophyta</taxon>
        <taxon>Magnoliopsida</taxon>
        <taxon>Liliopsida</taxon>
        <taxon>Zingiberales</taxon>
        <taxon>Musaceae</taxon>
        <taxon>Ensete</taxon>
    </lineage>
</organism>
<evidence type="ECO:0000256" key="8">
    <source>
        <dbReference type="PROSITE-ProRule" id="PRU00071"/>
    </source>
</evidence>
<evidence type="ECO:0000256" key="3">
    <source>
        <dbReference type="ARBA" id="ARBA00022833"/>
    </source>
</evidence>
<feature type="compositionally biased region" description="Basic and acidic residues" evidence="9">
    <location>
        <begin position="88"/>
        <end position="110"/>
    </location>
</feature>
<dbReference type="GO" id="GO:0003700">
    <property type="term" value="F:DNA-binding transcription factor activity"/>
    <property type="evidence" value="ECO:0007669"/>
    <property type="project" value="InterPro"/>
</dbReference>
<keyword evidence="7 8" id="KW-0539">Nucleus</keyword>
<protein>
    <recommendedName>
        <fullName evidence="10">Dof-type domain-containing protein</fullName>
    </recommendedName>
</protein>
<keyword evidence="6" id="KW-0804">Transcription</keyword>
<comment type="caution">
    <text evidence="11">The sequence shown here is derived from an EMBL/GenBank/DDBJ whole genome shotgun (WGS) entry which is preliminary data.</text>
</comment>
<evidence type="ECO:0000256" key="5">
    <source>
        <dbReference type="ARBA" id="ARBA00023125"/>
    </source>
</evidence>
<feature type="domain" description="Dof-type" evidence="10">
    <location>
        <begin position="160"/>
        <end position="214"/>
    </location>
</feature>
<dbReference type="PANTHER" id="PTHR31089:SF75">
    <property type="entry name" value="CYCLIC DOF FACTOR 2"/>
    <property type="match status" value="1"/>
</dbReference>
<evidence type="ECO:0000256" key="9">
    <source>
        <dbReference type="SAM" id="MobiDB-lite"/>
    </source>
</evidence>
<keyword evidence="2 8" id="KW-0863">Zinc-finger</keyword>
<dbReference type="PROSITE" id="PS50884">
    <property type="entry name" value="ZF_DOF_2"/>
    <property type="match status" value="1"/>
</dbReference>
<reference evidence="11 12" key="1">
    <citation type="journal article" date="2014" name="Agronomy (Basel)">
        <title>A Draft Genome Sequence for Ensete ventricosum, the Drought-Tolerant Tree Against Hunger.</title>
        <authorList>
            <person name="Harrison J."/>
            <person name="Moore K.A."/>
            <person name="Paszkiewicz K."/>
            <person name="Jones T."/>
            <person name="Grant M."/>
            <person name="Ambacheew D."/>
            <person name="Muzemil S."/>
            <person name="Studholme D.J."/>
        </authorList>
    </citation>
    <scope>NUCLEOTIDE SEQUENCE [LARGE SCALE GENOMIC DNA]</scope>
</reference>
<dbReference type="AlphaFoldDB" id="A0A426XM41"/>
<dbReference type="Pfam" id="PF02701">
    <property type="entry name" value="Zn_ribbon_Dof"/>
    <property type="match status" value="1"/>
</dbReference>
<accession>A0A426XM41</accession>
<dbReference type="EMBL" id="AMZH03019270">
    <property type="protein sequence ID" value="RRT40577.1"/>
    <property type="molecule type" value="Genomic_DNA"/>
</dbReference>
<feature type="region of interest" description="Disordered" evidence="9">
    <location>
        <begin position="88"/>
        <end position="160"/>
    </location>
</feature>
<dbReference type="InterPro" id="IPR045174">
    <property type="entry name" value="Dof"/>
</dbReference>